<sequence length="593" mass="69178">MMKDKAAATMEIPEDPGIPKNLERKRPIVWRMIYYSFAVLLLAAFTAAYVTEFQILTHEDVLFSLGLYGLVMFLHLMMQSLFAYLEIRRINKTDLPCSFKKTVALTIAGYQENPDYLKHCLDSCRYVKYPKDKLKIILVIDGNTEDDAYMMEMFKDVFHGDDVGTYVWKGNYHTGVKETQDGSCPEVSKPLNEDEGIRIVEELVRTKRCVCIMQQWGGKREVMYTAFRAIGTTMDYVQVCDSDTKLDELATVEMVKVLEANELCGAVGGDVRILNPYDSFISFMSSLRYWMAFNVERACQSYFDCVSCISGPLGMYRNDILQVFLEAWHSQKFLGTYCTLGDDRHLTNRVLSMGYRTKYTPKCRAFSETPSQYLRWLNQQTRWTKSYFREWLYNAQWWYKHHIWMTYESVVHFIFPFFITATVIRLLYASTIWNVVWLLLCIQIMSVLKSLYACWLRGNPIMLLMSVYSMLYMTGLLPSKYFAMLTINKSGWGTSGRKKIVGNYMPVLPLSIWMAVLCGGVGYSIYMDCHQDWSTPEKQKELYHLLYGCISYTLYWVLMALMYWVWVKRCCRKRSQTVTLVHDIPDMMGVVTQ</sequence>
<dbReference type="Bgee" id="ENSXETG00000020515">
    <property type="expression patterns" value="Expressed in gastrula and 6 other cell types or tissues"/>
</dbReference>
<dbReference type="PANTHER" id="PTHR22913">
    <property type="entry name" value="HYALURONAN SYNTHASE"/>
    <property type="match status" value="1"/>
</dbReference>
<feature type="transmembrane region" description="Helical" evidence="3">
    <location>
        <begin position="32"/>
        <end position="50"/>
    </location>
</feature>
<reference evidence="4" key="2">
    <citation type="submission" date="2021-03" db="UniProtKB">
        <authorList>
            <consortium name="Ensembl"/>
        </authorList>
    </citation>
    <scope>IDENTIFICATION</scope>
</reference>
<dbReference type="Ensembl" id="ENSXETT00000120130">
    <property type="protein sequence ID" value="ENSXETP00000109864"/>
    <property type="gene ID" value="ENSXETG00000020515"/>
</dbReference>
<gene>
    <name evidence="4" type="primary">has-rs</name>
</gene>
<dbReference type="Xenbase" id="XB-GENE-12450674">
    <property type="gene designation" value="has-rs"/>
</dbReference>
<name>A0A803JPG2_XENTR</name>
<feature type="transmembrane region" description="Helical" evidence="3">
    <location>
        <begin position="62"/>
        <end position="85"/>
    </location>
</feature>
<evidence type="ECO:0000256" key="1">
    <source>
        <dbReference type="ARBA" id="ARBA00004370"/>
    </source>
</evidence>
<keyword evidence="3" id="KW-0812">Transmembrane</keyword>
<dbReference type="InterPro" id="IPR029044">
    <property type="entry name" value="Nucleotide-diphossugar_trans"/>
</dbReference>
<protein>
    <submittedName>
        <fullName evidence="4">Hyaluronan synthase-related sequence protein</fullName>
    </submittedName>
</protein>
<reference evidence="4" key="1">
    <citation type="journal article" date="2010" name="Science">
        <title>The genome of the Western clawed frog Xenopus tropicalis.</title>
        <authorList>
            <person name="Hellsten U."/>
            <person name="Harland R.M."/>
            <person name="Gilchrist M.J."/>
            <person name="Hendrix D."/>
            <person name="Jurka J."/>
            <person name="Kapitonov V."/>
            <person name="Ovcharenko I."/>
            <person name="Putnam N.H."/>
            <person name="Shu S."/>
            <person name="Taher L."/>
            <person name="Blitz I.L."/>
            <person name="Blumberg B."/>
            <person name="Dichmann D.S."/>
            <person name="Dubchak I."/>
            <person name="Amaya E."/>
            <person name="Detter J.C."/>
            <person name="Fletcher R."/>
            <person name="Gerhard D.S."/>
            <person name="Goodstein D."/>
            <person name="Graves T."/>
            <person name="Grigoriev I.V."/>
            <person name="Grimwood J."/>
            <person name="Kawashima T."/>
            <person name="Lindquist E."/>
            <person name="Lucas S.M."/>
            <person name="Mead P.E."/>
            <person name="Mitros T."/>
            <person name="Ogino H."/>
            <person name="Ohta Y."/>
            <person name="Poliakov A.V."/>
            <person name="Pollet N."/>
            <person name="Robert J."/>
            <person name="Salamov A."/>
            <person name="Sater A.K."/>
            <person name="Schmutz J."/>
            <person name="Terry A."/>
            <person name="Vize P.D."/>
            <person name="Warren W.C."/>
            <person name="Wells D."/>
            <person name="Wills A."/>
            <person name="Wilson R.K."/>
            <person name="Zimmerman L.B."/>
            <person name="Zorn A.M."/>
            <person name="Grainger R."/>
            <person name="Grammer T."/>
            <person name="Khokha M.K."/>
            <person name="Richardson P.M."/>
            <person name="Rokhsar D.S."/>
        </authorList>
    </citation>
    <scope>NUCLEOTIDE SEQUENCE [LARGE SCALE GENOMIC DNA]</scope>
    <source>
        <strain evidence="4">Nigerian</strain>
    </source>
</reference>
<feature type="transmembrane region" description="Helical" evidence="3">
    <location>
        <begin position="545"/>
        <end position="566"/>
    </location>
</feature>
<feature type="transmembrane region" description="Helical" evidence="3">
    <location>
        <begin position="467"/>
        <end position="487"/>
    </location>
</feature>
<comment type="subcellular location">
    <subcellularLocation>
        <location evidence="1">Membrane</location>
    </subcellularLocation>
</comment>
<keyword evidence="2 3" id="KW-0472">Membrane</keyword>
<evidence type="ECO:0000256" key="3">
    <source>
        <dbReference type="SAM" id="Phobius"/>
    </source>
</evidence>
<accession>A0A803JPG2</accession>
<dbReference type="Ensembl" id="ENSXETT00000115330">
    <property type="protein sequence ID" value="ENSXETP00000111463"/>
    <property type="gene ID" value="ENSXETG00000020515"/>
</dbReference>
<dbReference type="Gene3D" id="3.90.550.10">
    <property type="entry name" value="Spore Coat Polysaccharide Biosynthesis Protein SpsA, Chain A"/>
    <property type="match status" value="1"/>
</dbReference>
<feature type="transmembrane region" description="Helical" evidence="3">
    <location>
        <begin position="435"/>
        <end position="455"/>
    </location>
</feature>
<dbReference type="GO" id="GO:0016020">
    <property type="term" value="C:membrane"/>
    <property type="evidence" value="ECO:0007669"/>
    <property type="project" value="UniProtKB-SubCell"/>
</dbReference>
<feature type="transmembrane region" description="Helical" evidence="3">
    <location>
        <begin position="507"/>
        <end position="525"/>
    </location>
</feature>
<evidence type="ECO:0000256" key="2">
    <source>
        <dbReference type="ARBA" id="ARBA00023136"/>
    </source>
</evidence>
<dbReference type="AlphaFoldDB" id="A0A803JPG2"/>
<dbReference type="Ensembl" id="ENSXETT00000119502">
    <property type="protein sequence ID" value="ENSXETP00000109248"/>
    <property type="gene ID" value="ENSXETG00000020515"/>
</dbReference>
<dbReference type="Pfam" id="PF13641">
    <property type="entry name" value="Glyco_tranf_2_3"/>
    <property type="match status" value="1"/>
</dbReference>
<dbReference type="PANTHER" id="PTHR22913:SF13">
    <property type="entry name" value="HYALURONAN SYNTHASE 1"/>
    <property type="match status" value="1"/>
</dbReference>
<organism evidence="4">
    <name type="scientific">Xenopus tropicalis</name>
    <name type="common">Western clawed frog</name>
    <name type="synonym">Silurana tropicalis</name>
    <dbReference type="NCBI Taxonomy" id="8364"/>
    <lineage>
        <taxon>Eukaryota</taxon>
        <taxon>Metazoa</taxon>
        <taxon>Chordata</taxon>
        <taxon>Craniata</taxon>
        <taxon>Vertebrata</taxon>
        <taxon>Euteleostomi</taxon>
        <taxon>Amphibia</taxon>
        <taxon>Batrachia</taxon>
        <taxon>Anura</taxon>
        <taxon>Pipoidea</taxon>
        <taxon>Pipidae</taxon>
        <taxon>Xenopodinae</taxon>
        <taxon>Xenopus</taxon>
        <taxon>Silurana</taxon>
    </lineage>
</organism>
<dbReference type="SUPFAM" id="SSF53448">
    <property type="entry name" value="Nucleotide-diphospho-sugar transferases"/>
    <property type="match status" value="1"/>
</dbReference>
<keyword evidence="3" id="KW-1133">Transmembrane helix</keyword>
<evidence type="ECO:0000313" key="4">
    <source>
        <dbReference type="Ensembl" id="ENSXETP00000109864"/>
    </source>
</evidence>
<proteinExistence type="predicted"/>
<dbReference type="GeneTree" id="ENSGT00390000010337"/>